<dbReference type="Proteomes" id="UP001307889">
    <property type="component" value="Chromosome 8"/>
</dbReference>
<protein>
    <submittedName>
        <fullName evidence="2">Uncharacterized protein</fullName>
    </submittedName>
</protein>
<sequence>MGSQGPSTPSARTNVPLFAGGGRFGRLREHSSPVADLPSRKTKRENAMSTVNDSSCITRTAANSRLGVGNLGRFARRFPTSNEGLPTRSLDRKDTRSDQSRLPTPVHYPWINRTNGIMDSTVINPRWINSMLQHLQRIIHEYSDASNSLTSPPDPYHSPDQCLWYYCWTEN</sequence>
<feature type="compositionally biased region" description="Basic and acidic residues" evidence="1">
    <location>
        <begin position="89"/>
        <end position="99"/>
    </location>
</feature>
<gene>
    <name evidence="2" type="ORF">NTJ_09996</name>
</gene>
<evidence type="ECO:0000256" key="1">
    <source>
        <dbReference type="SAM" id="MobiDB-lite"/>
    </source>
</evidence>
<feature type="region of interest" description="Disordered" evidence="1">
    <location>
        <begin position="1"/>
        <end position="52"/>
    </location>
</feature>
<accession>A0ABN7AYF3</accession>
<feature type="region of interest" description="Disordered" evidence="1">
    <location>
        <begin position="76"/>
        <end position="101"/>
    </location>
</feature>
<feature type="compositionally biased region" description="Polar residues" evidence="1">
    <location>
        <begin position="1"/>
        <end position="13"/>
    </location>
</feature>
<reference evidence="2 3" key="1">
    <citation type="submission" date="2023-09" db="EMBL/GenBank/DDBJ databases">
        <title>Nesidiocoris tenuis whole genome shotgun sequence.</title>
        <authorList>
            <person name="Shibata T."/>
            <person name="Shimoda M."/>
            <person name="Kobayashi T."/>
            <person name="Uehara T."/>
        </authorList>
    </citation>
    <scope>NUCLEOTIDE SEQUENCE [LARGE SCALE GENOMIC DNA]</scope>
    <source>
        <strain evidence="2 3">Japan</strain>
    </source>
</reference>
<evidence type="ECO:0000313" key="3">
    <source>
        <dbReference type="Proteomes" id="UP001307889"/>
    </source>
</evidence>
<organism evidence="2 3">
    <name type="scientific">Nesidiocoris tenuis</name>
    <dbReference type="NCBI Taxonomy" id="355587"/>
    <lineage>
        <taxon>Eukaryota</taxon>
        <taxon>Metazoa</taxon>
        <taxon>Ecdysozoa</taxon>
        <taxon>Arthropoda</taxon>
        <taxon>Hexapoda</taxon>
        <taxon>Insecta</taxon>
        <taxon>Pterygota</taxon>
        <taxon>Neoptera</taxon>
        <taxon>Paraneoptera</taxon>
        <taxon>Hemiptera</taxon>
        <taxon>Heteroptera</taxon>
        <taxon>Panheteroptera</taxon>
        <taxon>Cimicomorpha</taxon>
        <taxon>Miridae</taxon>
        <taxon>Dicyphina</taxon>
        <taxon>Nesidiocoris</taxon>
    </lineage>
</organism>
<keyword evidence="3" id="KW-1185">Reference proteome</keyword>
<dbReference type="EMBL" id="AP028916">
    <property type="protein sequence ID" value="BES97182.1"/>
    <property type="molecule type" value="Genomic_DNA"/>
</dbReference>
<name>A0ABN7AYF3_9HEMI</name>
<proteinExistence type="predicted"/>
<evidence type="ECO:0000313" key="2">
    <source>
        <dbReference type="EMBL" id="BES97182.1"/>
    </source>
</evidence>